<protein>
    <submittedName>
        <fullName evidence="6">Oxidoreductase</fullName>
    </submittedName>
</protein>
<reference evidence="6 8" key="2">
    <citation type="journal article" date="2016" name="Sci. Rep.">
        <title>Serotype IV Streptococcus agalactiae ST-452 has arisen from large genomic recombination events between CC23 and the hypervirulent CC17 lineages.</title>
        <authorList>
            <person name="Campisi E."/>
            <person name="Rinaudo C.D."/>
            <person name="Donati C."/>
            <person name="Barucco M."/>
            <person name="Torricelli G."/>
            <person name="Edwards M.S."/>
            <person name="Baker C.J."/>
            <person name="Margarit I."/>
            <person name="Rosini R."/>
        </authorList>
    </citation>
    <scope>NUCLEOTIDE SEQUENCE [LARGE SCALE GENOMIC DNA]</scope>
    <source>
        <strain evidence="6 8">CZ-PW-140</strain>
    </source>
</reference>
<dbReference type="SUPFAM" id="SSF55347">
    <property type="entry name" value="Glyceraldehyde-3-phosphate dehydrogenase-like, C-terminal domain"/>
    <property type="match status" value="1"/>
</dbReference>
<feature type="domain" description="GFO/IDH/MocA-like oxidoreductase" evidence="4">
    <location>
        <begin position="132"/>
        <end position="246"/>
    </location>
</feature>
<dbReference type="SMR" id="A0A0E1ELA5"/>
<dbReference type="KEGG" id="sage:EN72_02620"/>
<organism evidence="6 8">
    <name type="scientific">Streptococcus agalactiae</name>
    <dbReference type="NCBI Taxonomy" id="1311"/>
    <lineage>
        <taxon>Bacteria</taxon>
        <taxon>Bacillati</taxon>
        <taxon>Bacillota</taxon>
        <taxon>Bacilli</taxon>
        <taxon>Lactobacillales</taxon>
        <taxon>Streptococcaceae</taxon>
        <taxon>Streptococcus</taxon>
    </lineage>
</organism>
<evidence type="ECO:0000313" key="5">
    <source>
        <dbReference type="EMBL" id="KLJ29610.1"/>
    </source>
</evidence>
<dbReference type="InterPro" id="IPR055170">
    <property type="entry name" value="GFO_IDH_MocA-like_dom"/>
</dbReference>
<evidence type="ECO:0000313" key="6">
    <source>
        <dbReference type="EMBL" id="OCM70950.1"/>
    </source>
</evidence>
<dbReference type="PANTHER" id="PTHR22604:SF105">
    <property type="entry name" value="TRANS-1,2-DIHYDROBENZENE-1,2-DIOL DEHYDROGENASE"/>
    <property type="match status" value="1"/>
</dbReference>
<proteinExistence type="inferred from homology"/>
<dbReference type="EMBL" id="LCVB01000027">
    <property type="protein sequence ID" value="KLJ29610.1"/>
    <property type="molecule type" value="Genomic_DNA"/>
</dbReference>
<dbReference type="GO" id="GO:0000166">
    <property type="term" value="F:nucleotide binding"/>
    <property type="evidence" value="ECO:0007669"/>
    <property type="project" value="InterPro"/>
</dbReference>
<dbReference type="Proteomes" id="UP000035174">
    <property type="component" value="Unassembled WGS sequence"/>
</dbReference>
<sequence length="319" mass="35519">MSKVRYGVVSTAKVAPRFIEGVRLAGNGEVVAVSSRTLESAQAFANKYHLPKAYDKLEDMLADESIDVIYVATINQDHYKVAKAALLAGKHVLVEKPFTLTYDQANELFALAESCNLFLMEAQKSVFIPMTQVIKKLLASGEIGEVISISSTTAYPNIDHVTWFRELELGGGTVHFMAPYALSYLQYLFDATITHASGTATFPKGQSDSQSKLLLQLSNGVLVDIFLTTRLNLPHEMIIYGTEGRLIIPHFWKTTHAKLVRNDTSARTIQVDMVSDFEKEAYHVSQMILEGQRVSHIMTPQLTLSGVKIIEDLYRSWGK</sequence>
<dbReference type="Proteomes" id="UP000093122">
    <property type="component" value="Unassembled WGS sequence"/>
</dbReference>
<keyword evidence="2" id="KW-0560">Oxidoreductase</keyword>
<reference evidence="5 7" key="1">
    <citation type="journal article" date="2015" name="PLoS ONE">
        <title>Genomic analysis reveals the molecular basis for capsule loss in the group B streptococcus population.</title>
        <authorList>
            <consortium name="DEVANI Consortium"/>
            <person name="Rosini R."/>
            <person name="Campisi E."/>
            <person name="De Chiara M."/>
            <person name="Tettelin H."/>
            <person name="Rinaudo D."/>
            <person name="Toniolo C."/>
            <person name="Metruccio M."/>
            <person name="Guidotti S."/>
            <person name="Sorensen U.B."/>
            <person name="Kilian M."/>
            <person name="Ramirez M."/>
            <person name="Janulczyk R."/>
            <person name="Donati C."/>
            <person name="Grandi G."/>
            <person name="Margarit I."/>
        </authorList>
    </citation>
    <scope>NUCLEOTIDE SEQUENCE [LARGE SCALE GENOMIC DNA]</scope>
    <source>
        <strain evidence="5 7">ES-PW-063</strain>
    </source>
</reference>
<evidence type="ECO:0000259" key="3">
    <source>
        <dbReference type="Pfam" id="PF01408"/>
    </source>
</evidence>
<dbReference type="InterPro" id="IPR000683">
    <property type="entry name" value="Gfo/Idh/MocA-like_OxRdtase_N"/>
</dbReference>
<feature type="domain" description="Gfo/Idh/MocA-like oxidoreductase N-terminal" evidence="3">
    <location>
        <begin position="5"/>
        <end position="120"/>
    </location>
</feature>
<evidence type="ECO:0000313" key="7">
    <source>
        <dbReference type="Proteomes" id="UP000035174"/>
    </source>
</evidence>
<dbReference type="EMBL" id="MAWT01000041">
    <property type="protein sequence ID" value="OCM70950.1"/>
    <property type="molecule type" value="Genomic_DNA"/>
</dbReference>
<dbReference type="PANTHER" id="PTHR22604">
    <property type="entry name" value="OXIDOREDUCTASES"/>
    <property type="match status" value="1"/>
</dbReference>
<dbReference type="SUPFAM" id="SSF51735">
    <property type="entry name" value="NAD(P)-binding Rossmann-fold domains"/>
    <property type="match status" value="1"/>
</dbReference>
<dbReference type="InterPro" id="IPR050984">
    <property type="entry name" value="Gfo/Idh/MocA_domain"/>
</dbReference>
<gene>
    <name evidence="6" type="ORF">AX245_10765</name>
    <name evidence="5" type="ORF">WA45_04480</name>
</gene>
<comment type="similarity">
    <text evidence="1">Belongs to the Gfo/Idh/MocA family.</text>
</comment>
<dbReference type="RefSeq" id="WP_000049317.1">
    <property type="nucleotide sequence ID" value="NZ_AP018935.1"/>
</dbReference>
<dbReference type="OMA" id="DCGMWAA"/>
<evidence type="ECO:0000259" key="4">
    <source>
        <dbReference type="Pfam" id="PF22725"/>
    </source>
</evidence>
<name>A0A0E1ELA5_STRAG</name>
<dbReference type="Gene3D" id="3.30.360.10">
    <property type="entry name" value="Dihydrodipicolinate Reductase, domain 2"/>
    <property type="match status" value="1"/>
</dbReference>
<dbReference type="AlphaFoldDB" id="A0A0E1ELA5"/>
<comment type="caution">
    <text evidence="6">The sequence shown here is derived from an EMBL/GenBank/DDBJ whole genome shotgun (WGS) entry which is preliminary data.</text>
</comment>
<accession>A0A0E1ELA5</accession>
<dbReference type="Pfam" id="PF22725">
    <property type="entry name" value="GFO_IDH_MocA_C3"/>
    <property type="match status" value="1"/>
</dbReference>
<evidence type="ECO:0000256" key="1">
    <source>
        <dbReference type="ARBA" id="ARBA00010928"/>
    </source>
</evidence>
<dbReference type="Gene3D" id="3.40.50.720">
    <property type="entry name" value="NAD(P)-binding Rossmann-like Domain"/>
    <property type="match status" value="1"/>
</dbReference>
<dbReference type="GO" id="GO:0016491">
    <property type="term" value="F:oxidoreductase activity"/>
    <property type="evidence" value="ECO:0007669"/>
    <property type="project" value="UniProtKB-KW"/>
</dbReference>
<evidence type="ECO:0000256" key="2">
    <source>
        <dbReference type="ARBA" id="ARBA00023002"/>
    </source>
</evidence>
<dbReference type="Pfam" id="PF01408">
    <property type="entry name" value="GFO_IDH_MocA"/>
    <property type="match status" value="1"/>
</dbReference>
<evidence type="ECO:0000313" key="8">
    <source>
        <dbReference type="Proteomes" id="UP000093122"/>
    </source>
</evidence>
<dbReference type="InterPro" id="IPR036291">
    <property type="entry name" value="NAD(P)-bd_dom_sf"/>
</dbReference>